<comment type="caution">
    <text evidence="1">The sequence shown here is derived from an EMBL/GenBank/DDBJ whole genome shotgun (WGS) entry which is preliminary data.</text>
</comment>
<accession>A0AA87ZA13</accession>
<name>A0AA87ZA13_FICCA</name>
<proteinExistence type="predicted"/>
<dbReference type="Proteomes" id="UP001187192">
    <property type="component" value="Unassembled WGS sequence"/>
</dbReference>
<evidence type="ECO:0000313" key="2">
    <source>
        <dbReference type="Proteomes" id="UP001187192"/>
    </source>
</evidence>
<protein>
    <submittedName>
        <fullName evidence="1">Uncharacterized protein</fullName>
    </submittedName>
</protein>
<sequence>MQVGWCQEWVESEQAARNTLWNPVVGYAGEVAYPKRLNFLPNRTRTITPTILKSTLAVE</sequence>
<reference evidence="1" key="1">
    <citation type="submission" date="2023-07" db="EMBL/GenBank/DDBJ databases">
        <title>draft genome sequence of fig (Ficus carica).</title>
        <authorList>
            <person name="Takahashi T."/>
            <person name="Nishimura K."/>
        </authorList>
    </citation>
    <scope>NUCLEOTIDE SEQUENCE</scope>
</reference>
<dbReference type="AlphaFoldDB" id="A0AA87ZA13"/>
<gene>
    <name evidence="1" type="ORF">TIFTF001_002898</name>
</gene>
<keyword evidence="2" id="KW-1185">Reference proteome</keyword>
<evidence type="ECO:0000313" key="1">
    <source>
        <dbReference type="EMBL" id="GMN30647.1"/>
    </source>
</evidence>
<dbReference type="EMBL" id="BTGU01000003">
    <property type="protein sequence ID" value="GMN30647.1"/>
    <property type="molecule type" value="Genomic_DNA"/>
</dbReference>
<organism evidence="1 2">
    <name type="scientific">Ficus carica</name>
    <name type="common">Common fig</name>
    <dbReference type="NCBI Taxonomy" id="3494"/>
    <lineage>
        <taxon>Eukaryota</taxon>
        <taxon>Viridiplantae</taxon>
        <taxon>Streptophyta</taxon>
        <taxon>Embryophyta</taxon>
        <taxon>Tracheophyta</taxon>
        <taxon>Spermatophyta</taxon>
        <taxon>Magnoliopsida</taxon>
        <taxon>eudicotyledons</taxon>
        <taxon>Gunneridae</taxon>
        <taxon>Pentapetalae</taxon>
        <taxon>rosids</taxon>
        <taxon>fabids</taxon>
        <taxon>Rosales</taxon>
        <taxon>Moraceae</taxon>
        <taxon>Ficeae</taxon>
        <taxon>Ficus</taxon>
    </lineage>
</organism>